<proteinExistence type="predicted"/>
<dbReference type="AlphaFoldDB" id="A0A0A9D3G0"/>
<reference evidence="2" key="1">
    <citation type="submission" date="2014-09" db="EMBL/GenBank/DDBJ databases">
        <authorList>
            <person name="Magalhaes I.L.F."/>
            <person name="Oliveira U."/>
            <person name="Santos F.R."/>
            <person name="Vidigal T.H.D.A."/>
            <person name="Brescovit A.D."/>
            <person name="Santos A.J."/>
        </authorList>
    </citation>
    <scope>NUCLEOTIDE SEQUENCE</scope>
    <source>
        <tissue evidence="2">Shoot tissue taken approximately 20 cm above the soil surface</tissue>
    </source>
</reference>
<feature type="signal peptide" evidence="1">
    <location>
        <begin position="1"/>
        <end position="17"/>
    </location>
</feature>
<protein>
    <submittedName>
        <fullName evidence="2">Uncharacterized protein</fullName>
    </submittedName>
</protein>
<accession>A0A0A9D3G0</accession>
<evidence type="ECO:0000313" key="2">
    <source>
        <dbReference type="EMBL" id="JAD82366.1"/>
    </source>
</evidence>
<sequence length="48" mass="5187">MLLTVLVELETLATLESFSLLGCVDMPSGSCYIMATKCVASLSRHPRV</sequence>
<evidence type="ECO:0000256" key="1">
    <source>
        <dbReference type="SAM" id="SignalP"/>
    </source>
</evidence>
<reference evidence="2" key="2">
    <citation type="journal article" date="2015" name="Data Brief">
        <title>Shoot transcriptome of the giant reed, Arundo donax.</title>
        <authorList>
            <person name="Barrero R.A."/>
            <person name="Guerrero F.D."/>
            <person name="Moolhuijzen P."/>
            <person name="Goolsby J.A."/>
            <person name="Tidwell J."/>
            <person name="Bellgard S.E."/>
            <person name="Bellgard M.I."/>
        </authorList>
    </citation>
    <scope>NUCLEOTIDE SEQUENCE</scope>
    <source>
        <tissue evidence="2">Shoot tissue taken approximately 20 cm above the soil surface</tissue>
    </source>
</reference>
<feature type="chain" id="PRO_5002044767" evidence="1">
    <location>
        <begin position="18"/>
        <end position="48"/>
    </location>
</feature>
<name>A0A0A9D3G0_ARUDO</name>
<organism evidence="2">
    <name type="scientific">Arundo donax</name>
    <name type="common">Giant reed</name>
    <name type="synonym">Donax arundinaceus</name>
    <dbReference type="NCBI Taxonomy" id="35708"/>
    <lineage>
        <taxon>Eukaryota</taxon>
        <taxon>Viridiplantae</taxon>
        <taxon>Streptophyta</taxon>
        <taxon>Embryophyta</taxon>
        <taxon>Tracheophyta</taxon>
        <taxon>Spermatophyta</taxon>
        <taxon>Magnoliopsida</taxon>
        <taxon>Liliopsida</taxon>
        <taxon>Poales</taxon>
        <taxon>Poaceae</taxon>
        <taxon>PACMAD clade</taxon>
        <taxon>Arundinoideae</taxon>
        <taxon>Arundineae</taxon>
        <taxon>Arundo</taxon>
    </lineage>
</organism>
<dbReference type="EMBL" id="GBRH01215529">
    <property type="protein sequence ID" value="JAD82366.1"/>
    <property type="molecule type" value="Transcribed_RNA"/>
</dbReference>
<keyword evidence="1" id="KW-0732">Signal</keyword>